<evidence type="ECO:0000259" key="5">
    <source>
        <dbReference type="PROSITE" id="PS50238"/>
    </source>
</evidence>
<dbReference type="SUPFAM" id="SSF48350">
    <property type="entry name" value="GTPase activation domain, GAP"/>
    <property type="match status" value="1"/>
</dbReference>
<dbReference type="SMART" id="SM00233">
    <property type="entry name" value="PH"/>
    <property type="match status" value="1"/>
</dbReference>
<keyword evidence="2" id="KW-0597">Phosphoprotein</keyword>
<dbReference type="AlphaFoldDB" id="A0A9B0LR60"/>
<protein>
    <submittedName>
        <fullName evidence="7">Rho GTPase-activating protein 20-like</fullName>
    </submittedName>
</protein>
<dbReference type="PANTHER" id="PTHR23179:SF37">
    <property type="entry name" value="1700006A11RIK PROTEIN"/>
    <property type="match status" value="1"/>
</dbReference>
<dbReference type="SUPFAM" id="SSF50729">
    <property type="entry name" value="PH domain-like"/>
    <property type="match status" value="1"/>
</dbReference>
<dbReference type="InterPro" id="IPR029071">
    <property type="entry name" value="Ubiquitin-like_domsf"/>
</dbReference>
<dbReference type="Proteomes" id="UP000245340">
    <property type="component" value="Unplaced"/>
</dbReference>
<dbReference type="InterPro" id="IPR000159">
    <property type="entry name" value="RA_dom"/>
</dbReference>
<feature type="domain" description="PH" evidence="3">
    <location>
        <begin position="45"/>
        <end position="145"/>
    </location>
</feature>
<dbReference type="InterPro" id="IPR047886">
    <property type="entry name" value="ARHGAP20-like_RhoGAP"/>
</dbReference>
<proteinExistence type="predicted"/>
<dbReference type="Gene3D" id="2.30.29.30">
    <property type="entry name" value="Pleckstrin-homology domain (PH domain)/Phosphotyrosine-binding domain (PTB)"/>
    <property type="match status" value="1"/>
</dbReference>
<dbReference type="Pfam" id="PF00620">
    <property type="entry name" value="RhoGAP"/>
    <property type="match status" value="2"/>
</dbReference>
<sequence>MFTSFRKHAELIGGHSRLHRIRKSSSVKVDTHSESTTSSEDAAHTLLIHGSVELKRGWRRQKRQLFLFSDLLLISNTKYKKKFKIKNQIPLNTMWTANCMDRVEAANICAGRSFVLGWPTGNFVATFSSSEQKEKWHSFLQRYINLAKEKDQPKSIPLRIFTEDIKNCACSVTVTVTNSDTANDIINMSLPMLGITGSEKDYQLWVSAGKEASPHPLIGHEHPYVIKMSHLPSTTLLPQTPEDSISPSTLQESLLLEQGFAEMQGHLILKPRHPTQNKQGRDSSKKRVKTCALRTSAFQKGSNTCQQNQCRAAPSAKPGQLFGVSLMDVCDKDNLPSTVLDMLSFINQKGPLTEGIFRKSANIKSCRVLKEKLNSGHKVNLDSESVLVVASVLKVGKVLALSTHELLAQLPRANVVLLRYLFGVLYNIEQHSSSNQMTAYNLSVCIAPSILCPPNSCSVELEDNFIKQISLVQFLIENCLRIFGEDITSLLGENSMSRDNSEKAAVTEKQSLESKPVRVVVIFKKAQLQNDTKTPSGMGPPSYLSTIF</sequence>
<dbReference type="GO" id="GO:0007165">
    <property type="term" value="P:signal transduction"/>
    <property type="evidence" value="ECO:0007669"/>
    <property type="project" value="InterPro"/>
</dbReference>
<feature type="domain" description="Rho-GAP" evidence="5">
    <location>
        <begin position="324"/>
        <end position="483"/>
    </location>
</feature>
<evidence type="ECO:0000313" key="6">
    <source>
        <dbReference type="Proteomes" id="UP000245340"/>
    </source>
</evidence>
<evidence type="ECO:0000313" key="7">
    <source>
        <dbReference type="RefSeq" id="XP_004401665.1"/>
    </source>
</evidence>
<keyword evidence="6" id="KW-1185">Reference proteome</keyword>
<name>A0A9B0LR60_ODORO</name>
<accession>A0A9B0LR60</accession>
<dbReference type="InterPro" id="IPR011993">
    <property type="entry name" value="PH-like_dom_sf"/>
</dbReference>
<evidence type="ECO:0000256" key="2">
    <source>
        <dbReference type="ARBA" id="ARBA00022553"/>
    </source>
</evidence>
<dbReference type="SUPFAM" id="SSF54236">
    <property type="entry name" value="Ubiquitin-like"/>
    <property type="match status" value="1"/>
</dbReference>
<dbReference type="RefSeq" id="XP_004401665.1">
    <property type="nucleotide sequence ID" value="XM_004401608.1"/>
</dbReference>
<dbReference type="GO" id="GO:0005096">
    <property type="term" value="F:GTPase activator activity"/>
    <property type="evidence" value="ECO:0007669"/>
    <property type="project" value="UniProtKB-KW"/>
</dbReference>
<dbReference type="PANTHER" id="PTHR23179">
    <property type="entry name" value="T-CELL ACTIVATION RHO GTPASE ACTIVATING PROTEIN-RELATED"/>
    <property type="match status" value="1"/>
</dbReference>
<dbReference type="SMART" id="SM00324">
    <property type="entry name" value="RhoGAP"/>
    <property type="match status" value="1"/>
</dbReference>
<dbReference type="CDD" id="cd13319">
    <property type="entry name" value="PH_RARhoGAP"/>
    <property type="match status" value="1"/>
</dbReference>
<evidence type="ECO:0000259" key="3">
    <source>
        <dbReference type="PROSITE" id="PS50003"/>
    </source>
</evidence>
<dbReference type="Pfam" id="PF22286">
    <property type="entry name" value="RHG20_PH"/>
    <property type="match status" value="1"/>
</dbReference>
<dbReference type="GO" id="GO:0035023">
    <property type="term" value="P:regulation of Rho protein signal transduction"/>
    <property type="evidence" value="ECO:0007669"/>
    <property type="project" value="InterPro"/>
</dbReference>
<dbReference type="CDD" id="cd04402">
    <property type="entry name" value="RhoGAP_ARHGAP20"/>
    <property type="match status" value="1"/>
</dbReference>
<gene>
    <name evidence="7" type="primary">LOC101371196</name>
</gene>
<dbReference type="InterPro" id="IPR001849">
    <property type="entry name" value="PH_domain"/>
</dbReference>
<organism evidence="6 7">
    <name type="scientific">Odobenus rosmarus divergens</name>
    <name type="common">Pacific walrus</name>
    <dbReference type="NCBI Taxonomy" id="9708"/>
    <lineage>
        <taxon>Eukaryota</taxon>
        <taxon>Metazoa</taxon>
        <taxon>Chordata</taxon>
        <taxon>Craniata</taxon>
        <taxon>Vertebrata</taxon>
        <taxon>Euteleostomi</taxon>
        <taxon>Mammalia</taxon>
        <taxon>Eutheria</taxon>
        <taxon>Laurasiatheria</taxon>
        <taxon>Carnivora</taxon>
        <taxon>Caniformia</taxon>
        <taxon>Pinnipedia</taxon>
        <taxon>Odobenidae</taxon>
        <taxon>Odobenus</taxon>
    </lineage>
</organism>
<dbReference type="PROSITE" id="PS50200">
    <property type="entry name" value="RA"/>
    <property type="match status" value="1"/>
</dbReference>
<reference evidence="7" key="1">
    <citation type="submission" date="2025-08" db="UniProtKB">
        <authorList>
            <consortium name="RefSeq"/>
        </authorList>
    </citation>
    <scope>IDENTIFICATION</scope>
</reference>
<dbReference type="PROSITE" id="PS50238">
    <property type="entry name" value="RHOGAP"/>
    <property type="match status" value="1"/>
</dbReference>
<evidence type="ECO:0000256" key="1">
    <source>
        <dbReference type="ARBA" id="ARBA00022468"/>
    </source>
</evidence>
<keyword evidence="1" id="KW-0343">GTPase activation</keyword>
<feature type="domain" description="Ras-associating" evidence="4">
    <location>
        <begin position="154"/>
        <end position="274"/>
    </location>
</feature>
<dbReference type="InterPro" id="IPR008936">
    <property type="entry name" value="Rho_GTPase_activation_prot"/>
</dbReference>
<dbReference type="InterPro" id="IPR000198">
    <property type="entry name" value="RhoGAP_dom"/>
</dbReference>
<dbReference type="Gene3D" id="1.10.555.10">
    <property type="entry name" value="Rho GTPase activation protein"/>
    <property type="match status" value="2"/>
</dbReference>
<dbReference type="InterPro" id="IPR047887">
    <property type="entry name" value="ARHGAP20_PH"/>
</dbReference>
<evidence type="ECO:0000259" key="4">
    <source>
        <dbReference type="PROSITE" id="PS50200"/>
    </source>
</evidence>
<dbReference type="Pfam" id="PF00788">
    <property type="entry name" value="RA"/>
    <property type="match status" value="1"/>
</dbReference>
<dbReference type="PROSITE" id="PS50003">
    <property type="entry name" value="PH_DOMAIN"/>
    <property type="match status" value="1"/>
</dbReference>